<feature type="domain" description="Fucosyltransferase C-terminal" evidence="13">
    <location>
        <begin position="192"/>
        <end position="363"/>
    </location>
</feature>
<keyword evidence="16" id="KW-1185">Reference proteome</keyword>
<evidence type="ECO:0000256" key="9">
    <source>
        <dbReference type="ARBA" id="ARBA00023034"/>
    </source>
</evidence>
<dbReference type="Gene3D" id="3.40.50.11660">
    <property type="entry name" value="Glycosyl transferase family 10, C-terminal domain"/>
    <property type="match status" value="1"/>
</dbReference>
<keyword evidence="10 12" id="KW-0472">Membrane</keyword>
<dbReference type="PANTHER" id="PTHR48438:SF1">
    <property type="entry name" value="ALPHA-(1,3)-FUCOSYLTRANSFERASE C-RELATED"/>
    <property type="match status" value="1"/>
</dbReference>
<dbReference type="PANTHER" id="PTHR48438">
    <property type="entry name" value="ALPHA-(1,3)-FUCOSYLTRANSFERASE C-RELATED"/>
    <property type="match status" value="1"/>
</dbReference>
<keyword evidence="6 12" id="KW-0812">Transmembrane</keyword>
<evidence type="ECO:0000313" key="16">
    <source>
        <dbReference type="Proteomes" id="UP001186944"/>
    </source>
</evidence>
<feature type="transmembrane region" description="Helical" evidence="12">
    <location>
        <begin position="16"/>
        <end position="35"/>
    </location>
</feature>
<evidence type="ECO:0000313" key="15">
    <source>
        <dbReference type="EMBL" id="KAK3087208.1"/>
    </source>
</evidence>
<evidence type="ECO:0000259" key="14">
    <source>
        <dbReference type="Pfam" id="PF17039"/>
    </source>
</evidence>
<gene>
    <name evidence="15" type="ORF">FSP39_003112</name>
</gene>
<dbReference type="Pfam" id="PF17039">
    <property type="entry name" value="Glyco_tran_10_N"/>
    <property type="match status" value="1"/>
</dbReference>
<evidence type="ECO:0000259" key="13">
    <source>
        <dbReference type="Pfam" id="PF00852"/>
    </source>
</evidence>
<feature type="domain" description="Fucosyltransferase N-terminal" evidence="14">
    <location>
        <begin position="65"/>
        <end position="175"/>
    </location>
</feature>
<keyword evidence="4 12" id="KW-0328">Glycosyltransferase</keyword>
<dbReference type="EC" id="2.4.1.-" evidence="12"/>
<evidence type="ECO:0000256" key="11">
    <source>
        <dbReference type="ARBA" id="ARBA00023180"/>
    </source>
</evidence>
<organism evidence="15 16">
    <name type="scientific">Pinctada imbricata</name>
    <name type="common">Atlantic pearl-oyster</name>
    <name type="synonym">Pinctada martensii</name>
    <dbReference type="NCBI Taxonomy" id="66713"/>
    <lineage>
        <taxon>Eukaryota</taxon>
        <taxon>Metazoa</taxon>
        <taxon>Spiralia</taxon>
        <taxon>Lophotrochozoa</taxon>
        <taxon>Mollusca</taxon>
        <taxon>Bivalvia</taxon>
        <taxon>Autobranchia</taxon>
        <taxon>Pteriomorphia</taxon>
        <taxon>Pterioida</taxon>
        <taxon>Pterioidea</taxon>
        <taxon>Pteriidae</taxon>
        <taxon>Pinctada</taxon>
    </lineage>
</organism>
<evidence type="ECO:0000256" key="6">
    <source>
        <dbReference type="ARBA" id="ARBA00022692"/>
    </source>
</evidence>
<evidence type="ECO:0000256" key="8">
    <source>
        <dbReference type="ARBA" id="ARBA00022989"/>
    </source>
</evidence>
<dbReference type="InterPro" id="IPR001503">
    <property type="entry name" value="Glyco_trans_10"/>
</dbReference>
<keyword evidence="9 12" id="KW-0333">Golgi apparatus</keyword>
<comment type="pathway">
    <text evidence="2">Protein modification; protein glycosylation.</text>
</comment>
<accession>A0AA89BMT5</accession>
<dbReference type="InterPro" id="IPR038577">
    <property type="entry name" value="GT10-like_C_sf"/>
</dbReference>
<dbReference type="InterPro" id="IPR055270">
    <property type="entry name" value="Glyco_tran_10_C"/>
</dbReference>
<dbReference type="Proteomes" id="UP001186944">
    <property type="component" value="Unassembled WGS sequence"/>
</dbReference>
<keyword evidence="7" id="KW-0735">Signal-anchor</keyword>
<dbReference type="GO" id="GO:0032580">
    <property type="term" value="C:Golgi cisterna membrane"/>
    <property type="evidence" value="ECO:0007669"/>
    <property type="project" value="UniProtKB-SubCell"/>
</dbReference>
<dbReference type="InterPro" id="IPR031481">
    <property type="entry name" value="Glyco_tran_10_N"/>
</dbReference>
<keyword evidence="5 12" id="KW-0808">Transferase</keyword>
<evidence type="ECO:0000256" key="7">
    <source>
        <dbReference type="ARBA" id="ARBA00022968"/>
    </source>
</evidence>
<dbReference type="FunFam" id="3.40.50.11660:FF:000002">
    <property type="entry name" value="Alpha-(1,3)-fucosyltransferase"/>
    <property type="match status" value="1"/>
</dbReference>
<evidence type="ECO:0000256" key="1">
    <source>
        <dbReference type="ARBA" id="ARBA00004323"/>
    </source>
</evidence>
<evidence type="ECO:0000256" key="10">
    <source>
        <dbReference type="ARBA" id="ARBA00023136"/>
    </source>
</evidence>
<dbReference type="EMBL" id="VSWD01000011">
    <property type="protein sequence ID" value="KAK3087208.1"/>
    <property type="molecule type" value="Genomic_DNA"/>
</dbReference>
<keyword evidence="8 12" id="KW-1133">Transmembrane helix</keyword>
<sequence>MKTSAVKCHELKRSRLFLFLCAIFVIVNLIIFQSFNLRYTIYLQQNSSRPRVTKFGEKIWNNKTERKILLWTTFFLEKKWVRILQEHFQRYGCDCNITGNRDDIQTADAVIFHALDLWFWEKLPTYRSKEQIWILFVAESPPHIHYTGMTWKFPPYIFNWTMSYRSDSTVYAPYGRFRVKKSPGIGTIDFAKTKSKMTASLISNCYDDAKRYVHLKELAKYTKVDFYGRCGDKICPRSSECDEILKTYRFKITFENSNCRDYITEKFWNALYSNSIPLVNWKKDQRLPFAPPRSYINIFDFRSMRDVADYLNFLSTNDTEYNSFFQWRRDYEIEGGDVIWHMFCKLCRKLKVNPLDAQVVDYLSWMQNDTCQTWSVSIFLQTSSYLKHRSHLQRPISLTYIMSDMRMDIDPVVWALQQRSIYPNDIYTRHRS</sequence>
<keyword evidence="11" id="KW-0325">Glycoprotein</keyword>
<comment type="subcellular location">
    <subcellularLocation>
        <location evidence="1">Golgi apparatus membrane</location>
        <topology evidence="1">Single-pass type II membrane protein</topology>
    </subcellularLocation>
    <subcellularLocation>
        <location evidence="12">Golgi apparatus</location>
        <location evidence="12">Golgi stack membrane</location>
        <topology evidence="12">Single-pass type II membrane protein</topology>
    </subcellularLocation>
</comment>
<evidence type="ECO:0000256" key="12">
    <source>
        <dbReference type="RuleBase" id="RU003832"/>
    </source>
</evidence>
<reference evidence="15" key="1">
    <citation type="submission" date="2019-08" db="EMBL/GenBank/DDBJ databases">
        <title>The improved chromosome-level genome for the pearl oyster Pinctada fucata martensii using PacBio sequencing and Hi-C.</title>
        <authorList>
            <person name="Zheng Z."/>
        </authorList>
    </citation>
    <scope>NUCLEOTIDE SEQUENCE</scope>
    <source>
        <strain evidence="15">ZZ-2019</strain>
        <tissue evidence="15">Adductor muscle</tissue>
    </source>
</reference>
<name>A0AA89BMT5_PINIB</name>
<comment type="similarity">
    <text evidence="3 12">Belongs to the glycosyltransferase 10 family.</text>
</comment>
<evidence type="ECO:0000256" key="2">
    <source>
        <dbReference type="ARBA" id="ARBA00004922"/>
    </source>
</evidence>
<dbReference type="GO" id="GO:0008417">
    <property type="term" value="F:fucosyltransferase activity"/>
    <property type="evidence" value="ECO:0007669"/>
    <property type="project" value="InterPro"/>
</dbReference>
<evidence type="ECO:0000256" key="5">
    <source>
        <dbReference type="ARBA" id="ARBA00022679"/>
    </source>
</evidence>
<comment type="caution">
    <text evidence="15">The sequence shown here is derived from an EMBL/GenBank/DDBJ whole genome shotgun (WGS) entry which is preliminary data.</text>
</comment>
<evidence type="ECO:0000256" key="4">
    <source>
        <dbReference type="ARBA" id="ARBA00022676"/>
    </source>
</evidence>
<protein>
    <recommendedName>
        <fullName evidence="12">Fucosyltransferase</fullName>
        <ecNumber evidence="12">2.4.1.-</ecNumber>
    </recommendedName>
</protein>
<proteinExistence type="inferred from homology"/>
<dbReference type="GO" id="GO:0000139">
    <property type="term" value="C:Golgi membrane"/>
    <property type="evidence" value="ECO:0007669"/>
    <property type="project" value="UniProtKB-SubCell"/>
</dbReference>
<dbReference type="AlphaFoldDB" id="A0AA89BMT5"/>
<evidence type="ECO:0000256" key="3">
    <source>
        <dbReference type="ARBA" id="ARBA00008919"/>
    </source>
</evidence>
<dbReference type="Pfam" id="PF00852">
    <property type="entry name" value="Glyco_transf_10"/>
    <property type="match status" value="1"/>
</dbReference>
<dbReference type="SUPFAM" id="SSF53756">
    <property type="entry name" value="UDP-Glycosyltransferase/glycogen phosphorylase"/>
    <property type="match status" value="1"/>
</dbReference>